<dbReference type="AlphaFoldDB" id="A0A6I4ICP0"/>
<dbReference type="Proteomes" id="UP000434850">
    <property type="component" value="Unassembled WGS sequence"/>
</dbReference>
<keyword evidence="2" id="KW-1185">Reference proteome</keyword>
<reference evidence="1 2" key="1">
    <citation type="submission" date="2019-12" db="EMBL/GenBank/DDBJ databases">
        <title>Mucilaginibacter sp. HME9299 genome sequencing and assembly.</title>
        <authorList>
            <person name="Kang H."/>
            <person name="Kim H."/>
            <person name="Joh K."/>
        </authorList>
    </citation>
    <scope>NUCLEOTIDE SEQUENCE [LARGE SCALE GENOMIC DNA]</scope>
    <source>
        <strain evidence="1 2">HME9299</strain>
    </source>
</reference>
<evidence type="ECO:0000313" key="1">
    <source>
        <dbReference type="EMBL" id="MVN91618.1"/>
    </source>
</evidence>
<evidence type="ECO:0000313" key="2">
    <source>
        <dbReference type="Proteomes" id="UP000434850"/>
    </source>
</evidence>
<dbReference type="OrthoDB" id="770966at2"/>
<proteinExistence type="predicted"/>
<protein>
    <submittedName>
        <fullName evidence="1">Uncharacterized protein</fullName>
    </submittedName>
</protein>
<gene>
    <name evidence="1" type="ORF">GO816_10830</name>
</gene>
<accession>A0A6I4ICP0</accession>
<sequence length="88" mass="10172">MAAFELQNAIIELLKRELGGGNSVSLLRDQILVQISTADFEHRLGNCLQQIYSVIDQHVPIRRQHLSLIIRDAGHRYENVFKIWKSVF</sequence>
<name>A0A6I4ICP0_9SPHI</name>
<comment type="caution">
    <text evidence="1">The sequence shown here is derived from an EMBL/GenBank/DDBJ whole genome shotgun (WGS) entry which is preliminary data.</text>
</comment>
<organism evidence="1 2">
    <name type="scientific">Mucilaginibacter aquatilis</name>
    <dbReference type="NCBI Taxonomy" id="1517760"/>
    <lineage>
        <taxon>Bacteria</taxon>
        <taxon>Pseudomonadati</taxon>
        <taxon>Bacteroidota</taxon>
        <taxon>Sphingobacteriia</taxon>
        <taxon>Sphingobacteriales</taxon>
        <taxon>Sphingobacteriaceae</taxon>
        <taxon>Mucilaginibacter</taxon>
    </lineage>
</organism>
<dbReference type="RefSeq" id="WP_157541915.1">
    <property type="nucleotide sequence ID" value="NZ_WQLA01000003.1"/>
</dbReference>
<dbReference type="EMBL" id="WQLA01000003">
    <property type="protein sequence ID" value="MVN91618.1"/>
    <property type="molecule type" value="Genomic_DNA"/>
</dbReference>